<proteinExistence type="predicted"/>
<dbReference type="EMBL" id="CP034759">
    <property type="protein sequence ID" value="QBG36856.1"/>
    <property type="molecule type" value="Genomic_DNA"/>
</dbReference>
<dbReference type="PANTHER" id="PTHR15032:SF4">
    <property type="entry name" value="N-ACYL-PHOSPHATIDYLETHANOLAMINE-HYDROLYZING PHOSPHOLIPASE D"/>
    <property type="match status" value="1"/>
</dbReference>
<dbReference type="Pfam" id="PF12706">
    <property type="entry name" value="Lactamase_B_2"/>
    <property type="match status" value="1"/>
</dbReference>
<dbReference type="PANTHER" id="PTHR15032">
    <property type="entry name" value="N-ACYL-PHOSPHATIDYLETHANOLAMINE-HYDROLYZING PHOSPHOLIPASE D"/>
    <property type="match status" value="1"/>
</dbReference>
<reference evidence="2 3" key="1">
    <citation type="submission" date="2018-12" db="EMBL/GenBank/DDBJ databases">
        <title>Complete genome of Litorilituus sediminis.</title>
        <authorList>
            <person name="Liu A."/>
            <person name="Rong J."/>
        </authorList>
    </citation>
    <scope>NUCLEOTIDE SEQUENCE [LARGE SCALE GENOMIC DNA]</scope>
    <source>
        <strain evidence="2 3">JCM 17549</strain>
    </source>
</reference>
<dbReference type="RefSeq" id="WP_130603406.1">
    <property type="nucleotide sequence ID" value="NZ_CP034759.1"/>
</dbReference>
<evidence type="ECO:0000313" key="2">
    <source>
        <dbReference type="EMBL" id="QBG36856.1"/>
    </source>
</evidence>
<dbReference type="Gene3D" id="3.60.15.10">
    <property type="entry name" value="Ribonuclease Z/Hydroxyacylglutathione hydrolase-like"/>
    <property type="match status" value="1"/>
</dbReference>
<evidence type="ECO:0000259" key="1">
    <source>
        <dbReference type="Pfam" id="PF12706"/>
    </source>
</evidence>
<dbReference type="Proteomes" id="UP000290244">
    <property type="component" value="Chromosome"/>
</dbReference>
<dbReference type="InterPro" id="IPR001279">
    <property type="entry name" value="Metallo-B-lactamas"/>
</dbReference>
<feature type="domain" description="Metallo-beta-lactamase" evidence="1">
    <location>
        <begin position="115"/>
        <end position="317"/>
    </location>
</feature>
<dbReference type="KEGG" id="lsd:EMK97_14560"/>
<dbReference type="AlphaFoldDB" id="A0A4P6P5A7"/>
<dbReference type="SUPFAM" id="SSF56281">
    <property type="entry name" value="Metallo-hydrolase/oxidoreductase"/>
    <property type="match status" value="1"/>
</dbReference>
<dbReference type="PROSITE" id="PS51257">
    <property type="entry name" value="PROKAR_LIPOPROTEIN"/>
    <property type="match status" value="1"/>
</dbReference>
<dbReference type="GO" id="GO:0016787">
    <property type="term" value="F:hydrolase activity"/>
    <property type="evidence" value="ECO:0007669"/>
    <property type="project" value="UniProtKB-KW"/>
</dbReference>
<dbReference type="OrthoDB" id="9805728at2"/>
<name>A0A4P6P5A7_9GAMM</name>
<dbReference type="GO" id="GO:0005737">
    <property type="term" value="C:cytoplasm"/>
    <property type="evidence" value="ECO:0007669"/>
    <property type="project" value="TreeGrafter"/>
</dbReference>
<evidence type="ECO:0000313" key="3">
    <source>
        <dbReference type="Proteomes" id="UP000290244"/>
    </source>
</evidence>
<organism evidence="2 3">
    <name type="scientific">Litorilituus sediminis</name>
    <dbReference type="NCBI Taxonomy" id="718192"/>
    <lineage>
        <taxon>Bacteria</taxon>
        <taxon>Pseudomonadati</taxon>
        <taxon>Pseudomonadota</taxon>
        <taxon>Gammaproteobacteria</taxon>
        <taxon>Alteromonadales</taxon>
        <taxon>Colwelliaceae</taxon>
        <taxon>Litorilituus</taxon>
    </lineage>
</organism>
<sequence length="363" mass="41752">MKLIYLTTLLITLAGCSVNNQVETIQPEQSVVKYQKQSLENNDPRFSNLYPGEKSYPITCEKDCYPESPLVVCKSPAENCSYTGKQFRPKLATDFKVRWLGHASFYIESNDGSSFLFDPVSEQFDWPVNWAFRLSAGFNRQPGAWPTQQQVENVDAVMYSHIHYDHFNKDDIALIGNKPEYLVPLGFAEHFQQDGYKVNEMTWYAAKTIGETTVHFVPAHHFSSRIWLPYLYEDNNKSLWGGWVIEHQGKRLFFAGDTGYSKHFTDIAKTYGEMDVCLLPIASYHHNEHGKWYRYVHTTPEDALVAAKDLNCKVMIPWGYGNASWKMGDHSSHSALLRLLHMHKTVNPDLPLYILNEGDEIHL</sequence>
<dbReference type="InterPro" id="IPR036866">
    <property type="entry name" value="RibonucZ/Hydroxyglut_hydro"/>
</dbReference>
<gene>
    <name evidence="2" type="ORF">EMK97_14560</name>
</gene>
<keyword evidence="2" id="KW-0378">Hydrolase</keyword>
<keyword evidence="3" id="KW-1185">Reference proteome</keyword>
<accession>A0A4P6P5A7</accession>
<protein>
    <submittedName>
        <fullName evidence="2">MBL fold metallo-hydrolase</fullName>
    </submittedName>
</protein>